<reference evidence="1 2" key="1">
    <citation type="submission" date="2017-04" db="EMBL/GenBank/DDBJ databases">
        <title>Genome Sequence of Marinobacter salarius strain SMR5 Isolated from a culture of the Diatom Skeletonema marinoi.</title>
        <authorList>
            <person name="Topel M."/>
            <person name="Pinder M.I.M."/>
            <person name="Johansson O.N."/>
            <person name="Kourtchenko O."/>
            <person name="Godhe A."/>
            <person name="Clarke A.K."/>
        </authorList>
    </citation>
    <scope>NUCLEOTIDE SEQUENCE [LARGE SCALE GENOMIC DNA]</scope>
    <source>
        <strain evidence="1 2">SMR5</strain>
    </source>
</reference>
<evidence type="ECO:0008006" key="3">
    <source>
        <dbReference type="Google" id="ProtNLM"/>
    </source>
</evidence>
<evidence type="ECO:0000313" key="1">
    <source>
        <dbReference type="EMBL" id="ARM85129.1"/>
    </source>
</evidence>
<dbReference type="PROSITE" id="PS51257">
    <property type="entry name" value="PROKAR_LIPOPROTEIN"/>
    <property type="match status" value="1"/>
</dbReference>
<name>A0A1W6KCU3_9GAMM</name>
<proteinExistence type="predicted"/>
<dbReference type="EMBL" id="CP020931">
    <property type="protein sequence ID" value="ARM85129.1"/>
    <property type="molecule type" value="Genomic_DNA"/>
</dbReference>
<dbReference type="RefSeq" id="WP_085681460.1">
    <property type="nucleotide sequence ID" value="NZ_CP020931.1"/>
</dbReference>
<organism evidence="1 2">
    <name type="scientific">Marinobacter salarius</name>
    <dbReference type="NCBI Taxonomy" id="1420917"/>
    <lineage>
        <taxon>Bacteria</taxon>
        <taxon>Pseudomonadati</taxon>
        <taxon>Pseudomonadota</taxon>
        <taxon>Gammaproteobacteria</taxon>
        <taxon>Pseudomonadales</taxon>
        <taxon>Marinobacteraceae</taxon>
        <taxon>Marinobacter</taxon>
    </lineage>
</organism>
<dbReference type="Pfam" id="PF19795">
    <property type="entry name" value="DUF6279"/>
    <property type="match status" value="1"/>
</dbReference>
<protein>
    <recommendedName>
        <fullName evidence="3">Lipoprotein</fullName>
    </recommendedName>
</protein>
<evidence type="ECO:0000313" key="2">
    <source>
        <dbReference type="Proteomes" id="UP000193100"/>
    </source>
</evidence>
<accession>A0A1W6KCU3</accession>
<gene>
    <name evidence="1" type="ORF">MARSALSMR5_03084</name>
</gene>
<dbReference type="Proteomes" id="UP000193100">
    <property type="component" value="Chromosome"/>
</dbReference>
<dbReference type="InterPro" id="IPR016875">
    <property type="entry name" value="UCP028200"/>
</dbReference>
<dbReference type="AlphaFoldDB" id="A0A1W6KCU3"/>
<dbReference type="GeneID" id="77257011"/>
<dbReference type="PIRSF" id="PIRSF028200">
    <property type="entry name" value="UCP028200"/>
    <property type="match status" value="1"/>
</dbReference>
<sequence>MIRIISIALLGLVLLAGCSSTKMAYRYADWGIVWWVDDYIPMTAEQESRLEQDIRGLRQWHCATELPRYSEWLAQLKSDVRSGNLSQSTVTHHQEQLLSFFPPLMERARPAATRLLSSLSDEQVQQLASNMEESQKELEDEFLADNPEQTREARAERTMERVERWLGSLNERQRDTVNAWSEGRGKQTEIWLEGRRNWQQALIDALATRDSDDFSDRVHYLMSNYEEVRGERYQRMMSESRAAMAGLMTDLLQQADQRHLDHLLEQAATMQGDFDTLACTSEGTESLNG</sequence>
<dbReference type="STRING" id="1420917.AU15_16810"/>